<protein>
    <submittedName>
        <fullName evidence="1">Uncharacterized protein</fullName>
    </submittedName>
</protein>
<organism evidence="1 2">
    <name type="scientific">Caerostris extrusa</name>
    <name type="common">Bark spider</name>
    <name type="synonym">Caerostris bankana</name>
    <dbReference type="NCBI Taxonomy" id="172846"/>
    <lineage>
        <taxon>Eukaryota</taxon>
        <taxon>Metazoa</taxon>
        <taxon>Ecdysozoa</taxon>
        <taxon>Arthropoda</taxon>
        <taxon>Chelicerata</taxon>
        <taxon>Arachnida</taxon>
        <taxon>Araneae</taxon>
        <taxon>Araneomorphae</taxon>
        <taxon>Entelegynae</taxon>
        <taxon>Araneoidea</taxon>
        <taxon>Araneidae</taxon>
        <taxon>Caerostris</taxon>
    </lineage>
</organism>
<name>A0AAV4XUE7_CAEEX</name>
<proteinExistence type="predicted"/>
<gene>
    <name evidence="1" type="ORF">CEXT_357871</name>
</gene>
<sequence length="97" mass="10827">MRVGDTSGSCFVWTGGAGQEVGAELTRRSSLLPKSGGKPLSWGERECSRKANCKIIRRVLKKMGCVRCLSLLPNKQSPLPARKPFFFSQSNRFRFFS</sequence>
<accession>A0AAV4XUE7</accession>
<evidence type="ECO:0000313" key="1">
    <source>
        <dbReference type="EMBL" id="GIY98364.1"/>
    </source>
</evidence>
<dbReference type="EMBL" id="BPLR01018283">
    <property type="protein sequence ID" value="GIY98364.1"/>
    <property type="molecule type" value="Genomic_DNA"/>
</dbReference>
<reference evidence="1 2" key="1">
    <citation type="submission" date="2021-06" db="EMBL/GenBank/DDBJ databases">
        <title>Caerostris extrusa draft genome.</title>
        <authorList>
            <person name="Kono N."/>
            <person name="Arakawa K."/>
        </authorList>
    </citation>
    <scope>NUCLEOTIDE SEQUENCE [LARGE SCALE GENOMIC DNA]</scope>
</reference>
<evidence type="ECO:0000313" key="2">
    <source>
        <dbReference type="Proteomes" id="UP001054945"/>
    </source>
</evidence>
<dbReference type="Proteomes" id="UP001054945">
    <property type="component" value="Unassembled WGS sequence"/>
</dbReference>
<comment type="caution">
    <text evidence="1">The sequence shown here is derived from an EMBL/GenBank/DDBJ whole genome shotgun (WGS) entry which is preliminary data.</text>
</comment>
<keyword evidence="2" id="KW-1185">Reference proteome</keyword>
<dbReference type="AlphaFoldDB" id="A0AAV4XUE7"/>